<evidence type="ECO:0000313" key="3">
    <source>
        <dbReference type="Proteomes" id="UP000266568"/>
    </source>
</evidence>
<dbReference type="Proteomes" id="UP000266568">
    <property type="component" value="Unassembled WGS sequence"/>
</dbReference>
<dbReference type="EMBL" id="QXDC01000002">
    <property type="protein sequence ID" value="RIA46313.1"/>
    <property type="molecule type" value="Genomic_DNA"/>
</dbReference>
<feature type="chain" id="PRO_5017485178" description="Secreted protein" evidence="1">
    <location>
        <begin position="23"/>
        <end position="207"/>
    </location>
</feature>
<name>A0A397PD29_9SPHN</name>
<accession>A0A397PD29</accession>
<dbReference type="RefSeq" id="WP_147373637.1">
    <property type="nucleotide sequence ID" value="NZ_QXDC01000002.1"/>
</dbReference>
<keyword evidence="3" id="KW-1185">Reference proteome</keyword>
<dbReference type="OrthoDB" id="7510579at2"/>
<evidence type="ECO:0008006" key="4">
    <source>
        <dbReference type="Google" id="ProtNLM"/>
    </source>
</evidence>
<keyword evidence="1" id="KW-0732">Signal</keyword>
<evidence type="ECO:0000256" key="1">
    <source>
        <dbReference type="SAM" id="SignalP"/>
    </source>
</evidence>
<comment type="caution">
    <text evidence="2">The sequence shown here is derived from an EMBL/GenBank/DDBJ whole genome shotgun (WGS) entry which is preliminary data.</text>
</comment>
<protein>
    <recommendedName>
        <fullName evidence="4">Secreted protein</fullName>
    </recommendedName>
</protein>
<evidence type="ECO:0000313" key="2">
    <source>
        <dbReference type="EMBL" id="RIA46313.1"/>
    </source>
</evidence>
<proteinExistence type="predicted"/>
<sequence>MILKLGVVAAVSAAGLSLFTFQSGSGVAPAGALSVGDAPGVAPTSPGQQAGAMIPGRRLDCTLGRIANFDASRVQEPSEYVFEGRHEFSLYLPAAPVRTTPPPDPVDAPEPVDPQTRIIADPDGLAKDSESSPFNRVVDVWPQRVEMTKPINSVSVTLIIIEVTDQSQSSASMFLTKANDAATFDLQNLYSGQCRVTLGASGKAAPS</sequence>
<dbReference type="AlphaFoldDB" id="A0A397PD29"/>
<gene>
    <name evidence="2" type="ORF">DFR49_0851</name>
</gene>
<feature type="signal peptide" evidence="1">
    <location>
        <begin position="1"/>
        <end position="22"/>
    </location>
</feature>
<organism evidence="2 3">
    <name type="scientific">Hephaestia caeni</name>
    <dbReference type="NCBI Taxonomy" id="645617"/>
    <lineage>
        <taxon>Bacteria</taxon>
        <taxon>Pseudomonadati</taxon>
        <taxon>Pseudomonadota</taxon>
        <taxon>Alphaproteobacteria</taxon>
        <taxon>Sphingomonadales</taxon>
        <taxon>Sphingomonadaceae</taxon>
        <taxon>Hephaestia</taxon>
    </lineage>
</organism>
<reference evidence="2 3" key="1">
    <citation type="submission" date="2018-08" db="EMBL/GenBank/DDBJ databases">
        <title>Genomic Encyclopedia of Type Strains, Phase IV (KMG-IV): sequencing the most valuable type-strain genomes for metagenomic binning, comparative biology and taxonomic classification.</title>
        <authorList>
            <person name="Goeker M."/>
        </authorList>
    </citation>
    <scope>NUCLEOTIDE SEQUENCE [LARGE SCALE GENOMIC DNA]</scope>
    <source>
        <strain evidence="2 3">DSM 25527</strain>
    </source>
</reference>